<comment type="caution">
    <text evidence="2">The sequence shown here is derived from an EMBL/GenBank/DDBJ whole genome shotgun (WGS) entry which is preliminary data.</text>
</comment>
<reference evidence="2 3" key="1">
    <citation type="submission" date="2019-07" db="EMBL/GenBank/DDBJ databases">
        <authorList>
            <person name="Huq M.A."/>
        </authorList>
    </citation>
    <scope>NUCLEOTIDE SEQUENCE [LARGE SCALE GENOMIC DNA]</scope>
    <source>
        <strain evidence="2 3">MAH-3</strain>
    </source>
</reference>
<dbReference type="Proteomes" id="UP000316008">
    <property type="component" value="Unassembled WGS sequence"/>
</dbReference>
<feature type="transmembrane region" description="Helical" evidence="1">
    <location>
        <begin position="129"/>
        <end position="148"/>
    </location>
</feature>
<keyword evidence="1" id="KW-0812">Transmembrane</keyword>
<name>A0A556MJR6_9FLAO</name>
<evidence type="ECO:0000313" key="3">
    <source>
        <dbReference type="Proteomes" id="UP000316008"/>
    </source>
</evidence>
<dbReference type="EMBL" id="VLPL01000009">
    <property type="protein sequence ID" value="TSJ40126.1"/>
    <property type="molecule type" value="Genomic_DNA"/>
</dbReference>
<organism evidence="2 3">
    <name type="scientific">Fluviicola chungangensis</name>
    <dbReference type="NCBI Taxonomy" id="2597671"/>
    <lineage>
        <taxon>Bacteria</taxon>
        <taxon>Pseudomonadati</taxon>
        <taxon>Bacteroidota</taxon>
        <taxon>Flavobacteriia</taxon>
        <taxon>Flavobacteriales</taxon>
        <taxon>Crocinitomicaceae</taxon>
        <taxon>Fluviicola</taxon>
    </lineage>
</organism>
<feature type="transmembrane region" description="Helical" evidence="1">
    <location>
        <begin position="73"/>
        <end position="94"/>
    </location>
</feature>
<dbReference type="AlphaFoldDB" id="A0A556MJR6"/>
<evidence type="ECO:0000313" key="2">
    <source>
        <dbReference type="EMBL" id="TSJ40126.1"/>
    </source>
</evidence>
<keyword evidence="1" id="KW-1133">Transmembrane helix</keyword>
<gene>
    <name evidence="2" type="ORF">FO442_16130</name>
</gene>
<dbReference type="InterPro" id="IPR036927">
    <property type="entry name" value="Cyt_c_oxase-like_su1_sf"/>
</dbReference>
<protein>
    <submittedName>
        <fullName evidence="2">Uncharacterized protein</fullName>
    </submittedName>
</protein>
<keyword evidence="3" id="KW-1185">Reference proteome</keyword>
<sequence length="158" mass="17853">MFRGHFISIVYVITALIFGILAFLERSETLDVALKEVYFAIPKSFAWLALAFCFLLFAGISLAFELSKKPMNLYFFGAHYLLTIISLAVIYFAVPQEVSPTKYTDYSLSNEAQQVEMAINTVDWVSNTIYILIGAQIIFGLNILFSILKSRKVRKAQG</sequence>
<keyword evidence="1" id="KW-0472">Membrane</keyword>
<feature type="transmembrane region" description="Helical" evidence="1">
    <location>
        <begin position="7"/>
        <end position="24"/>
    </location>
</feature>
<dbReference type="RefSeq" id="WP_144334254.1">
    <property type="nucleotide sequence ID" value="NZ_VLPL01000009.1"/>
</dbReference>
<evidence type="ECO:0000256" key="1">
    <source>
        <dbReference type="SAM" id="Phobius"/>
    </source>
</evidence>
<dbReference type="Gene3D" id="1.20.210.10">
    <property type="entry name" value="Cytochrome c oxidase-like, subunit I domain"/>
    <property type="match status" value="1"/>
</dbReference>
<dbReference type="OrthoDB" id="9857563at2"/>
<feature type="transmembrane region" description="Helical" evidence="1">
    <location>
        <begin position="44"/>
        <end position="66"/>
    </location>
</feature>
<accession>A0A556MJR6</accession>
<proteinExistence type="predicted"/>